<dbReference type="SUPFAM" id="SSF53474">
    <property type="entry name" value="alpha/beta-Hydrolases"/>
    <property type="match status" value="1"/>
</dbReference>
<proteinExistence type="predicted"/>
<name>A0A9X9Z597_9BRAD</name>
<feature type="region of interest" description="Disordered" evidence="1">
    <location>
        <begin position="737"/>
        <end position="767"/>
    </location>
</feature>
<accession>A0A9X9Z597</accession>
<sequence>MAIKDLKLPDGPMSGLVASAVEYMVDAGQRSVLFLDIMRQRGDQYRDHVAQTAPHVLQYAAELITDGRKLDEPVNYALVRIVPPKDVEIDMSRRPFVVVDPRAGHGPGIGGFKADSEIGVAMKAGHPCYFIGFLPEPMPGQTIERIARAEAIFIETVISRHPDADGKPCVIGNCQAGWAVMILASLRPELFGPLIIAGAPLAYWAGVHGKYPMRYSGGLLGGSWLTALTSDLGAGKFDGAWLVQNFENQNPSNTLWTKQYNVYSKVDTEAARYLDFERWWGGHVNLNAEEIQFIVDELFIGNNLAAGKIEMSDGRKVDLRNIRSPIVVFCSKGDNVTPPQQALDWILDCYADVDEIRAYGQTIVYTVHESIGHLGIFVSGGVAKKEHAEFSSNIDLIDVLPPGLYEATFEARGNETLNADLAVGQWVMRCEARTLDDIRAMGGNSPEDERRFAAAKRVSELNLAAYQKFLRPWVKGMVTPQLAEWVRNMHPLRLQYEAFSSQNPWMSTVKSAADRVETDRKPVSKDNPFLAFQEQMSKQIVHTLDSWRDAQEALSEAVFLNLYGSPLLQAAVGVDPNSVPSRHRDMSPEHRAMLAARIAELKSHIAEGGLREAALRALLYVGSARGMVDERSIEALRQVRRDHAGARMTLSEFKKLVREQFFMLLLDREGALAAIPKLLPDDTDQRRAAFSAMREVLSASEDITGERANRLNRVAALFGLDGEGELTSNVAPFDPKARASQRGLAGSGVTSCRPTRRKPSPVASTIA</sequence>
<dbReference type="InterPro" id="IPR029058">
    <property type="entry name" value="AB_hydrolase_fold"/>
</dbReference>
<dbReference type="Proteomes" id="UP000564836">
    <property type="component" value="Chromosome"/>
</dbReference>
<dbReference type="RefSeq" id="WP_224517220.1">
    <property type="nucleotide sequence ID" value="NZ_CP088280.1"/>
</dbReference>
<evidence type="ECO:0000313" key="2">
    <source>
        <dbReference type="EMBL" id="UGX98352.1"/>
    </source>
</evidence>
<reference evidence="2 3" key="1">
    <citation type="journal article" date="2017" name="Syst. Appl. Microbiol.">
        <title>Soybeans inoculated with root zone soils of Canadian native legumes harbour diverse and novel Bradyrhizobium spp. that possess agricultural potential.</title>
        <authorList>
            <person name="Bromfield E.S.P."/>
            <person name="Cloutier S."/>
            <person name="Tambong J.T."/>
            <person name="Tran Thi T.V."/>
        </authorList>
    </citation>
    <scope>NUCLEOTIDE SEQUENCE [LARGE SCALE GENOMIC DNA]</scope>
    <source>
        <strain evidence="2 3">323S2</strain>
    </source>
</reference>
<dbReference type="InterPro" id="IPR024501">
    <property type="entry name" value="DUF3141"/>
</dbReference>
<dbReference type="Gene3D" id="3.40.50.1820">
    <property type="entry name" value="alpha/beta hydrolase"/>
    <property type="match status" value="1"/>
</dbReference>
<evidence type="ECO:0000256" key="1">
    <source>
        <dbReference type="SAM" id="MobiDB-lite"/>
    </source>
</evidence>
<dbReference type="AlphaFoldDB" id="A0A9X9Z597"/>
<dbReference type="Pfam" id="PF11339">
    <property type="entry name" value="DUF3141"/>
    <property type="match status" value="1"/>
</dbReference>
<evidence type="ECO:0000313" key="3">
    <source>
        <dbReference type="Proteomes" id="UP000564836"/>
    </source>
</evidence>
<dbReference type="PANTHER" id="PTHR36837:SF2">
    <property type="entry name" value="POLY(3-HYDROXYALKANOATE) POLYMERASE SUBUNIT PHAC"/>
    <property type="match status" value="1"/>
</dbReference>
<organism evidence="2 3">
    <name type="scientific">Bradyrhizobium barranii subsp. barranii</name>
    <dbReference type="NCBI Taxonomy" id="2823807"/>
    <lineage>
        <taxon>Bacteria</taxon>
        <taxon>Pseudomonadati</taxon>
        <taxon>Pseudomonadota</taxon>
        <taxon>Alphaproteobacteria</taxon>
        <taxon>Hyphomicrobiales</taxon>
        <taxon>Nitrobacteraceae</taxon>
        <taxon>Bradyrhizobium</taxon>
        <taxon>Bradyrhizobium barranii</taxon>
    </lineage>
</organism>
<dbReference type="EMBL" id="CP088280">
    <property type="protein sequence ID" value="UGX98352.1"/>
    <property type="molecule type" value="Genomic_DNA"/>
</dbReference>
<gene>
    <name evidence="2" type="ORF">G6321_00025830</name>
</gene>
<dbReference type="InterPro" id="IPR051321">
    <property type="entry name" value="PHA/PHB_synthase"/>
</dbReference>
<reference evidence="2 3" key="2">
    <citation type="journal article" date="2022" name="Int. J. Syst. Evol. Microbiol.">
        <title>Strains of Bradyrhizobium barranii sp. nov. associated with legumes native to Canada are symbionts of soybeans and belong to different subspecies (subsp. barranii subsp. nov. and subsp. apii subsp. nov.) and symbiovars (sv. glycinearum and sv. septentrionale).</title>
        <authorList>
            <person name="Bromfield E.S.P."/>
            <person name="Cloutier S."/>
            <person name="Wasai-Hara S."/>
            <person name="Minamisawa K."/>
        </authorList>
    </citation>
    <scope>NUCLEOTIDE SEQUENCE [LARGE SCALE GENOMIC DNA]</scope>
    <source>
        <strain evidence="2 3">323S2</strain>
    </source>
</reference>
<dbReference type="PANTHER" id="PTHR36837">
    <property type="entry name" value="POLY(3-HYDROXYALKANOATE) POLYMERASE SUBUNIT PHAC"/>
    <property type="match status" value="1"/>
</dbReference>
<protein>
    <submittedName>
        <fullName evidence="2">DUF3141 domain-containing protein</fullName>
    </submittedName>
</protein>